<dbReference type="Pfam" id="PF05188">
    <property type="entry name" value="MutS_II"/>
    <property type="match status" value="1"/>
</dbReference>
<evidence type="ECO:0000256" key="7">
    <source>
        <dbReference type="ARBA" id="ARBA00023204"/>
    </source>
</evidence>
<keyword evidence="7" id="KW-0234">DNA repair</keyword>
<keyword evidence="4" id="KW-0227">DNA damage</keyword>
<dbReference type="InterPro" id="IPR007860">
    <property type="entry name" value="DNA_mmatch_repair_MutS_con_dom"/>
</dbReference>
<keyword evidence="5" id="KW-0067">ATP-binding</keyword>
<dbReference type="Pfam" id="PF00488">
    <property type="entry name" value="MutS_V"/>
    <property type="match status" value="1"/>
</dbReference>
<name>A0A7V5LKD6_CALAY</name>
<dbReference type="InterPro" id="IPR017261">
    <property type="entry name" value="DNA_mismatch_repair_MutS/MSH"/>
</dbReference>
<dbReference type="Pfam" id="PF05190">
    <property type="entry name" value="MutS_IV"/>
    <property type="match status" value="1"/>
</dbReference>
<accession>A0A7V5LKD6</accession>
<dbReference type="SMART" id="SM00533">
    <property type="entry name" value="MUTSd"/>
    <property type="match status" value="1"/>
</dbReference>
<proteinExistence type="inferred from homology"/>
<keyword evidence="6" id="KW-0238">DNA-binding</keyword>
<dbReference type="GO" id="GO:0005829">
    <property type="term" value="C:cytosol"/>
    <property type="evidence" value="ECO:0007669"/>
    <property type="project" value="TreeGrafter"/>
</dbReference>
<dbReference type="SUPFAM" id="SSF52540">
    <property type="entry name" value="P-loop containing nucleoside triphosphate hydrolases"/>
    <property type="match status" value="1"/>
</dbReference>
<dbReference type="GO" id="GO:0005524">
    <property type="term" value="F:ATP binding"/>
    <property type="evidence" value="ECO:0007669"/>
    <property type="project" value="UniProtKB-UniRule"/>
</dbReference>
<dbReference type="NCBIfam" id="TIGR01070">
    <property type="entry name" value="mutS1"/>
    <property type="match status" value="1"/>
</dbReference>
<dbReference type="PANTHER" id="PTHR11361">
    <property type="entry name" value="DNA MISMATCH REPAIR PROTEIN MUTS FAMILY MEMBER"/>
    <property type="match status" value="1"/>
</dbReference>
<dbReference type="Proteomes" id="UP000886111">
    <property type="component" value="Unassembled WGS sequence"/>
</dbReference>
<evidence type="ECO:0000256" key="1">
    <source>
        <dbReference type="ARBA" id="ARBA00006271"/>
    </source>
</evidence>
<dbReference type="PANTHER" id="PTHR11361:SF34">
    <property type="entry name" value="DNA MISMATCH REPAIR PROTEIN MSH1, MITOCHONDRIAL"/>
    <property type="match status" value="1"/>
</dbReference>
<comment type="function">
    <text evidence="8">This protein is involved in the repair of mismatches in DNA. It is possible that it carries out the mismatch recognition step. This protein has a weak ATPase activity.</text>
</comment>
<dbReference type="AlphaFoldDB" id="A0A7V5LKD6"/>
<keyword evidence="3" id="KW-0547">Nucleotide-binding</keyword>
<evidence type="ECO:0000256" key="4">
    <source>
        <dbReference type="ARBA" id="ARBA00022763"/>
    </source>
</evidence>
<evidence type="ECO:0000256" key="8">
    <source>
        <dbReference type="ARBA" id="ARBA00024647"/>
    </source>
</evidence>
<dbReference type="SUPFAM" id="SSF48334">
    <property type="entry name" value="DNA repair protein MutS, domain III"/>
    <property type="match status" value="1"/>
</dbReference>
<evidence type="ECO:0000256" key="5">
    <source>
        <dbReference type="ARBA" id="ARBA00022840"/>
    </source>
</evidence>
<dbReference type="FunFam" id="1.10.1420.10:FF:000002">
    <property type="entry name" value="DNA mismatch repair protein MutS"/>
    <property type="match status" value="1"/>
</dbReference>
<dbReference type="CDD" id="cd03284">
    <property type="entry name" value="ABC_MutS1"/>
    <property type="match status" value="1"/>
</dbReference>
<dbReference type="PROSITE" id="PS00486">
    <property type="entry name" value="DNA_MISMATCH_REPAIR_2"/>
    <property type="match status" value="1"/>
</dbReference>
<reference evidence="11" key="1">
    <citation type="journal article" date="2020" name="mSystems">
        <title>Genome- and Community-Level Interaction Insights into Carbon Utilization and Element Cycling Functions of Hydrothermarchaeota in Hydrothermal Sediment.</title>
        <authorList>
            <person name="Zhou Z."/>
            <person name="Liu Y."/>
            <person name="Xu W."/>
            <person name="Pan J."/>
            <person name="Luo Z.H."/>
            <person name="Li M."/>
        </authorList>
    </citation>
    <scope>NUCLEOTIDE SEQUENCE [LARGE SCALE GENOMIC DNA]</scope>
    <source>
        <strain evidence="11">HyVt-76</strain>
    </source>
</reference>
<dbReference type="FunFam" id="3.40.50.300:FF:001579">
    <property type="entry name" value="DNA mismatch repair protein MutS"/>
    <property type="match status" value="1"/>
</dbReference>
<sequence length="767" mass="87977">PGVTLSEKLLDSRSNNFLVSVHLEEELCGMAIADVSTGNFQVAEFPKKNLLEHLIRYQPREILVAANQFENIQRLITNHLNALVTKRDDWLFDRSYMYEQLLQHFKTHSLKGFGIEDMDAGVIAAGVLIHYLQENYKTRLEHFIHLQRINLSSYMVLDESTRRNLEIAQSMSGAGSRNTLLQIIDFTITPMGARLFKQWIQQPLLDKEQINHRLDVVNELYESSELRQAINEELKQFFDTERLLGKIVTNRANARDVQNLSSSLKQIGPIKSIIENSACPALKEHFDSFTILDQLTEKIDQAIVENPPITMQEGGIIKPGYNQELDELREISEHGKDWLLEYQEAERKRTGIPTLKVSYNKVFGYYIEVTNVHKEKIPPEYVRKQTLVNAERYITQELKEWEDKILGAEEKINELEYRLFQEIREEIGRYIEPIQRNSKLIAELDCFLSFAVAAIENNYVRPEINDSQVLEIREGRHPVVEKTLPPGEDFIANDAFLDPEREQIWIITGPNMAGKSTFLRQVGLIVLMAQIGSFVPAKMARVGIVDRIFTRVGASDNLASGESTFLVEMNETANILNNATPRSLILLDEIGRGTSTFDGLSIAWAVAEYIYREPRLRCKTLFATHYHELTELALLYPRIKNYNVAVEEWKDQVVFLRKIVPGGSDNSYGIYVAQMAGLPAPLIARAKEILTNLEANELSPTTKKPRLAMRRSGRTYDSNQLSLFDMLEKKEQKKDEKVKKELQKVDVNNLTPLQALQKLDELKKLIE</sequence>
<dbReference type="GO" id="GO:0030983">
    <property type="term" value="F:mismatched DNA binding"/>
    <property type="evidence" value="ECO:0007669"/>
    <property type="project" value="InterPro"/>
</dbReference>
<evidence type="ECO:0000256" key="3">
    <source>
        <dbReference type="ARBA" id="ARBA00022741"/>
    </source>
</evidence>
<dbReference type="SUPFAM" id="SSF53150">
    <property type="entry name" value="DNA repair protein MutS, domain II"/>
    <property type="match status" value="1"/>
</dbReference>
<comment type="caution">
    <text evidence="11">The sequence shown here is derived from an EMBL/GenBank/DDBJ whole genome shotgun (WGS) entry which is preliminary data.</text>
</comment>
<protein>
    <recommendedName>
        <fullName evidence="2 9">DNA mismatch repair protein MutS</fullName>
    </recommendedName>
</protein>
<dbReference type="GO" id="GO:0140664">
    <property type="term" value="F:ATP-dependent DNA damage sensor activity"/>
    <property type="evidence" value="ECO:0007669"/>
    <property type="project" value="InterPro"/>
</dbReference>
<dbReference type="Gene3D" id="3.30.420.110">
    <property type="entry name" value="MutS, connector domain"/>
    <property type="match status" value="1"/>
</dbReference>
<comment type="similarity">
    <text evidence="1">Belongs to the DNA mismatch repair MutS family.</text>
</comment>
<feature type="domain" description="DNA mismatch repair proteins mutS family" evidence="10">
    <location>
        <begin position="583"/>
        <end position="599"/>
    </location>
</feature>
<dbReference type="PIRSF" id="PIRSF037677">
    <property type="entry name" value="DNA_mis_repair_Msh6"/>
    <property type="match status" value="1"/>
</dbReference>
<organism evidence="11">
    <name type="scientific">Caldithrix abyssi</name>
    <dbReference type="NCBI Taxonomy" id="187145"/>
    <lineage>
        <taxon>Bacteria</taxon>
        <taxon>Pseudomonadati</taxon>
        <taxon>Calditrichota</taxon>
        <taxon>Calditrichia</taxon>
        <taxon>Calditrichales</taxon>
        <taxon>Calditrichaceae</taxon>
        <taxon>Caldithrix</taxon>
    </lineage>
</organism>
<dbReference type="Gene3D" id="3.40.50.300">
    <property type="entry name" value="P-loop containing nucleotide triphosphate hydrolases"/>
    <property type="match status" value="1"/>
</dbReference>
<evidence type="ECO:0000256" key="2">
    <source>
        <dbReference type="ARBA" id="ARBA00021982"/>
    </source>
</evidence>
<dbReference type="NCBIfam" id="NF003810">
    <property type="entry name" value="PRK05399.1"/>
    <property type="match status" value="1"/>
</dbReference>
<dbReference type="InterPro" id="IPR007861">
    <property type="entry name" value="DNA_mismatch_repair_MutS_clamp"/>
</dbReference>
<dbReference type="SMART" id="SM00534">
    <property type="entry name" value="MUTSac"/>
    <property type="match status" value="1"/>
</dbReference>
<dbReference type="InterPro" id="IPR045076">
    <property type="entry name" value="MutS"/>
</dbReference>
<dbReference type="Gene3D" id="1.10.1420.10">
    <property type="match status" value="2"/>
</dbReference>
<feature type="non-terminal residue" evidence="11">
    <location>
        <position position="1"/>
    </location>
</feature>
<dbReference type="InterPro" id="IPR027417">
    <property type="entry name" value="P-loop_NTPase"/>
</dbReference>
<dbReference type="InterPro" id="IPR005748">
    <property type="entry name" value="DNA_mismatch_repair_MutS"/>
</dbReference>
<evidence type="ECO:0000259" key="10">
    <source>
        <dbReference type="PROSITE" id="PS00486"/>
    </source>
</evidence>
<dbReference type="InterPro" id="IPR036678">
    <property type="entry name" value="MutS_con_dom_sf"/>
</dbReference>
<gene>
    <name evidence="11" type="primary">mutS</name>
    <name evidence="11" type="ORF">ENL21_07615</name>
</gene>
<dbReference type="InterPro" id="IPR000432">
    <property type="entry name" value="DNA_mismatch_repair_MutS_C"/>
</dbReference>
<dbReference type="InterPro" id="IPR036187">
    <property type="entry name" value="DNA_mismatch_repair_MutS_sf"/>
</dbReference>
<evidence type="ECO:0000256" key="6">
    <source>
        <dbReference type="ARBA" id="ARBA00023125"/>
    </source>
</evidence>
<evidence type="ECO:0000256" key="9">
    <source>
        <dbReference type="NCBIfam" id="TIGR01070"/>
    </source>
</evidence>
<dbReference type="EMBL" id="DRTD01000567">
    <property type="protein sequence ID" value="HHE55633.1"/>
    <property type="molecule type" value="Genomic_DNA"/>
</dbReference>
<dbReference type="GO" id="GO:0006298">
    <property type="term" value="P:mismatch repair"/>
    <property type="evidence" value="ECO:0007669"/>
    <property type="project" value="UniProtKB-UniRule"/>
</dbReference>
<evidence type="ECO:0000313" key="11">
    <source>
        <dbReference type="EMBL" id="HHE55633.1"/>
    </source>
</evidence>
<dbReference type="Pfam" id="PF05192">
    <property type="entry name" value="MutS_III"/>
    <property type="match status" value="1"/>
</dbReference>
<dbReference type="InterPro" id="IPR007696">
    <property type="entry name" value="DNA_mismatch_repair_MutS_core"/>
</dbReference>